<gene>
    <name evidence="1" type="ORF">K488DRAFT_86667</name>
</gene>
<reference evidence="1" key="1">
    <citation type="submission" date="2021-02" db="EMBL/GenBank/DDBJ databases">
        <authorList>
            <consortium name="DOE Joint Genome Institute"/>
            <person name="Ahrendt S."/>
            <person name="Looney B.P."/>
            <person name="Miyauchi S."/>
            <person name="Morin E."/>
            <person name="Drula E."/>
            <person name="Courty P.E."/>
            <person name="Chicoki N."/>
            <person name="Fauchery L."/>
            <person name="Kohler A."/>
            <person name="Kuo A."/>
            <person name="Labutti K."/>
            <person name="Pangilinan J."/>
            <person name="Lipzen A."/>
            <person name="Riley R."/>
            <person name="Andreopoulos W."/>
            <person name="He G."/>
            <person name="Johnson J."/>
            <person name="Barry K.W."/>
            <person name="Grigoriev I.V."/>
            <person name="Nagy L."/>
            <person name="Hibbett D."/>
            <person name="Henrissat B."/>
            <person name="Matheny P.B."/>
            <person name="Labbe J."/>
            <person name="Martin F."/>
        </authorList>
    </citation>
    <scope>NUCLEOTIDE SEQUENCE</scope>
    <source>
        <strain evidence="1">EC-137</strain>
    </source>
</reference>
<dbReference type="EMBL" id="MU273574">
    <property type="protein sequence ID" value="KAI0031594.1"/>
    <property type="molecule type" value="Genomic_DNA"/>
</dbReference>
<proteinExistence type="predicted"/>
<name>A0ACB8QID1_9AGAM</name>
<evidence type="ECO:0000313" key="1">
    <source>
        <dbReference type="EMBL" id="KAI0031594.1"/>
    </source>
</evidence>
<sequence length="239" mass="25790">MNIFGAAEAVALDKETKGIDSIQHAAGPIRIDVKIIDELFTPTIRRTVGILVSAKNFGFPSVRRVVALSLGVAIATYVKDFDETCWSDPVAEELRKKGDATPPQTICGASKYLAEKATWDFKGHNNGQLSWVLVAVNPPFTCATELSRAARAANAGRQRFIFAAAPVFWQDIVDAANEADLTIPVKGAPGATKGELPSYTFDTSKAARVLGMTDSRSLEAGVKDSFDCFKAHLELPHRP</sequence>
<reference evidence="1" key="2">
    <citation type="journal article" date="2022" name="New Phytol.">
        <title>Evolutionary transition to the ectomycorrhizal habit in the genomes of a hyperdiverse lineage of mushroom-forming fungi.</title>
        <authorList>
            <person name="Looney B."/>
            <person name="Miyauchi S."/>
            <person name="Morin E."/>
            <person name="Drula E."/>
            <person name="Courty P.E."/>
            <person name="Kohler A."/>
            <person name="Kuo A."/>
            <person name="LaButti K."/>
            <person name="Pangilinan J."/>
            <person name="Lipzen A."/>
            <person name="Riley R."/>
            <person name="Andreopoulos W."/>
            <person name="He G."/>
            <person name="Johnson J."/>
            <person name="Nolan M."/>
            <person name="Tritt A."/>
            <person name="Barry K.W."/>
            <person name="Grigoriev I.V."/>
            <person name="Nagy L.G."/>
            <person name="Hibbett D."/>
            <person name="Henrissat B."/>
            <person name="Matheny P.B."/>
            <person name="Labbe J."/>
            <person name="Martin F.M."/>
        </authorList>
    </citation>
    <scope>NUCLEOTIDE SEQUENCE</scope>
    <source>
        <strain evidence="1">EC-137</strain>
    </source>
</reference>
<comment type="caution">
    <text evidence="1">The sequence shown here is derived from an EMBL/GenBank/DDBJ whole genome shotgun (WGS) entry which is preliminary data.</text>
</comment>
<evidence type="ECO:0000313" key="2">
    <source>
        <dbReference type="Proteomes" id="UP000814128"/>
    </source>
</evidence>
<keyword evidence="2" id="KW-1185">Reference proteome</keyword>
<accession>A0ACB8QID1</accession>
<protein>
    <submittedName>
        <fullName evidence="1">Uncharacterized protein</fullName>
    </submittedName>
</protein>
<organism evidence="1 2">
    <name type="scientific">Vararia minispora EC-137</name>
    <dbReference type="NCBI Taxonomy" id="1314806"/>
    <lineage>
        <taxon>Eukaryota</taxon>
        <taxon>Fungi</taxon>
        <taxon>Dikarya</taxon>
        <taxon>Basidiomycota</taxon>
        <taxon>Agaricomycotina</taxon>
        <taxon>Agaricomycetes</taxon>
        <taxon>Russulales</taxon>
        <taxon>Lachnocladiaceae</taxon>
        <taxon>Vararia</taxon>
    </lineage>
</organism>
<dbReference type="Proteomes" id="UP000814128">
    <property type="component" value="Unassembled WGS sequence"/>
</dbReference>